<keyword evidence="5" id="KW-0325">Glycoprotein</keyword>
<keyword evidence="3" id="KW-0677">Repeat</keyword>
<dbReference type="Pfam" id="PF13855">
    <property type="entry name" value="LRR_8"/>
    <property type="match status" value="2"/>
</dbReference>
<dbReference type="EMBL" id="JBHFQA010000015">
    <property type="protein sequence ID" value="KAL2086932.1"/>
    <property type="molecule type" value="Genomic_DNA"/>
</dbReference>
<keyword evidence="8" id="KW-0472">Membrane</keyword>
<dbReference type="AlphaFoldDB" id="A0ABD1JIC7"/>
<dbReference type="CDD" id="cd00054">
    <property type="entry name" value="EGF_CA"/>
    <property type="match status" value="1"/>
</dbReference>
<dbReference type="Gene3D" id="3.80.10.10">
    <property type="entry name" value="Ribonuclease Inhibitor"/>
    <property type="match status" value="2"/>
</dbReference>
<dbReference type="SMART" id="SM00013">
    <property type="entry name" value="LRRNT"/>
    <property type="match status" value="2"/>
</dbReference>
<dbReference type="InterPro" id="IPR003591">
    <property type="entry name" value="Leu-rich_rpt_typical-subtyp"/>
</dbReference>
<keyword evidence="1" id="KW-0433">Leucine-rich repeat</keyword>
<dbReference type="PROSITE" id="PS50853">
    <property type="entry name" value="FN3"/>
    <property type="match status" value="1"/>
</dbReference>
<gene>
    <name evidence="12" type="ORF">ACEWY4_017991</name>
</gene>
<keyword evidence="8" id="KW-0812">Transmembrane</keyword>
<feature type="signal peptide" evidence="9">
    <location>
        <begin position="1"/>
        <end position="23"/>
    </location>
</feature>
<organism evidence="12 13">
    <name type="scientific">Coilia grayii</name>
    <name type="common">Gray's grenadier anchovy</name>
    <dbReference type="NCBI Taxonomy" id="363190"/>
    <lineage>
        <taxon>Eukaryota</taxon>
        <taxon>Metazoa</taxon>
        <taxon>Chordata</taxon>
        <taxon>Craniata</taxon>
        <taxon>Vertebrata</taxon>
        <taxon>Euteleostomi</taxon>
        <taxon>Actinopterygii</taxon>
        <taxon>Neopterygii</taxon>
        <taxon>Teleostei</taxon>
        <taxon>Clupei</taxon>
        <taxon>Clupeiformes</taxon>
        <taxon>Clupeoidei</taxon>
        <taxon>Engraulidae</taxon>
        <taxon>Coilinae</taxon>
        <taxon>Coilia</taxon>
    </lineage>
</organism>
<dbReference type="PANTHER" id="PTHR45712:SF22">
    <property type="entry name" value="INSULIN-LIKE GROWTH FACTOR-BINDING PROTEIN COMPLEX ACID LABILE SUBUNIT"/>
    <property type="match status" value="1"/>
</dbReference>
<dbReference type="InterPro" id="IPR050333">
    <property type="entry name" value="SLRP"/>
</dbReference>
<comment type="caution">
    <text evidence="12">The sequence shown here is derived from an EMBL/GenBank/DDBJ whole genome shotgun (WGS) entry which is preliminary data.</text>
</comment>
<evidence type="ECO:0000256" key="6">
    <source>
        <dbReference type="PROSITE-ProRule" id="PRU00076"/>
    </source>
</evidence>
<dbReference type="PRINTS" id="PR00019">
    <property type="entry name" value="LEURICHRPT"/>
</dbReference>
<dbReference type="InterPro" id="IPR000483">
    <property type="entry name" value="Cys-rich_flank_reg_C"/>
</dbReference>
<feature type="transmembrane region" description="Helical" evidence="8">
    <location>
        <begin position="579"/>
        <end position="603"/>
    </location>
</feature>
<dbReference type="InterPro" id="IPR000742">
    <property type="entry name" value="EGF"/>
</dbReference>
<name>A0ABD1JIC7_9TELE</name>
<evidence type="ECO:0000259" key="11">
    <source>
        <dbReference type="PROSITE" id="PS50853"/>
    </source>
</evidence>
<dbReference type="FunFam" id="3.80.10.10:FF:000211">
    <property type="entry name" value="vasorin"/>
    <property type="match status" value="1"/>
</dbReference>
<feature type="domain" description="EGF-like" evidence="10">
    <location>
        <begin position="414"/>
        <end position="451"/>
    </location>
</feature>
<dbReference type="PROSITE" id="PS50026">
    <property type="entry name" value="EGF_3"/>
    <property type="match status" value="1"/>
</dbReference>
<evidence type="ECO:0000256" key="8">
    <source>
        <dbReference type="SAM" id="Phobius"/>
    </source>
</evidence>
<dbReference type="Gene3D" id="2.10.25.10">
    <property type="entry name" value="Laminin"/>
    <property type="match status" value="1"/>
</dbReference>
<evidence type="ECO:0000256" key="3">
    <source>
        <dbReference type="ARBA" id="ARBA00022737"/>
    </source>
</evidence>
<dbReference type="Proteomes" id="UP001591681">
    <property type="component" value="Unassembled WGS sequence"/>
</dbReference>
<dbReference type="PROSITE" id="PS51450">
    <property type="entry name" value="LRR"/>
    <property type="match status" value="1"/>
</dbReference>
<keyword evidence="2 9" id="KW-0732">Signal</keyword>
<comment type="caution">
    <text evidence="6">Lacks conserved residue(s) required for the propagation of feature annotation.</text>
</comment>
<evidence type="ECO:0000256" key="9">
    <source>
        <dbReference type="SAM" id="SignalP"/>
    </source>
</evidence>
<keyword evidence="6" id="KW-0245">EGF-like domain</keyword>
<dbReference type="SMART" id="SM00369">
    <property type="entry name" value="LRR_TYP"/>
    <property type="match status" value="7"/>
</dbReference>
<proteinExistence type="predicted"/>
<evidence type="ECO:0000256" key="4">
    <source>
        <dbReference type="ARBA" id="ARBA00023157"/>
    </source>
</evidence>
<feature type="disulfide bond" evidence="6">
    <location>
        <begin position="441"/>
        <end position="450"/>
    </location>
</feature>
<dbReference type="PANTHER" id="PTHR45712">
    <property type="entry name" value="AGAP008170-PA"/>
    <property type="match status" value="1"/>
</dbReference>
<dbReference type="InterPro" id="IPR036116">
    <property type="entry name" value="FN3_sf"/>
</dbReference>
<evidence type="ECO:0000313" key="12">
    <source>
        <dbReference type="EMBL" id="KAL2086932.1"/>
    </source>
</evidence>
<dbReference type="InterPro" id="IPR001611">
    <property type="entry name" value="Leu-rich_rpt"/>
</dbReference>
<accession>A0ABD1JIC7</accession>
<feature type="chain" id="PRO_5044741455" description="Vasorin" evidence="9">
    <location>
        <begin position="24"/>
        <end position="685"/>
    </location>
</feature>
<evidence type="ECO:0008006" key="14">
    <source>
        <dbReference type="Google" id="ProtNLM"/>
    </source>
</evidence>
<keyword evidence="4 6" id="KW-1015">Disulfide bond</keyword>
<dbReference type="SUPFAM" id="SSF52058">
    <property type="entry name" value="L domain-like"/>
    <property type="match status" value="1"/>
</dbReference>
<dbReference type="PROSITE" id="PS00022">
    <property type="entry name" value="EGF_1"/>
    <property type="match status" value="1"/>
</dbReference>
<evidence type="ECO:0000256" key="2">
    <source>
        <dbReference type="ARBA" id="ARBA00022729"/>
    </source>
</evidence>
<dbReference type="SUPFAM" id="SSF49265">
    <property type="entry name" value="Fibronectin type III"/>
    <property type="match status" value="1"/>
</dbReference>
<sequence>MWFSVPAWPFLLLLFLLPSSSRGSKCPESCSCLLSDSIFCMERRSSHMPSSIPASTKHLYVFQNDIETLSEDDFIGLEGLESLDLSQNELVELPDGVFGHLSSLRNLDLSSNQIAHVSERIFSGLVELERLYLFNNRIQTIHPATFEGLEKLLELKLQLNAFTVLPPIRLPRLLLLDISHNRIRPPSAADLQSPNLECLKMAGLGLTDLDEELMSSMTNLHDLDLSQNQLSAMPPALKSARGLISLSLASNQLGQLAKEDFENLGSLQQLDLSHLNLQGFPEGFFQLFPRLHDLTAAENPFNCLCPLAWFPSWLRSHKVELGRKEETRCHFPPSNAGRVLVELDHKDFGCPVTTTVATRPPVVCSTLAPPSPTARAGTTTPALPSYLTPSREAYDGAPHHPPAASPSSAEEGHEEVMCPSNICLNGGTCKFNQQGQVECLCPSDTTGLYCEDLEESPSLPSSPGIAVITAASPEPHISSGMVTSTSILIDLHRYIETRPHIRGIRLTYRNLSGPDQRPHHLSIPVSYPEYTLRGLRPNSTYLVCASNFGESDTETSCTEARTAGSPVLVSAPPHNEGPVVSSLVLALAGLALVMVVMACVLVVRFIRRRKQAKAHVELDAEEPTPLELEGVKACLENGGVLPQKQPEITPCPPQTPNGIEYEALLVQGGQGNTNNNLANMKPSYF</sequence>
<reference evidence="12 13" key="1">
    <citation type="submission" date="2024-09" db="EMBL/GenBank/DDBJ databases">
        <title>A chromosome-level genome assembly of Gray's grenadier anchovy, Coilia grayii.</title>
        <authorList>
            <person name="Fu Z."/>
        </authorList>
    </citation>
    <scope>NUCLEOTIDE SEQUENCE [LARGE SCALE GENOMIC DNA]</scope>
    <source>
        <strain evidence="12">G4</strain>
        <tissue evidence="12">Muscle</tissue>
    </source>
</reference>
<keyword evidence="8" id="KW-1133">Transmembrane helix</keyword>
<evidence type="ECO:0000256" key="7">
    <source>
        <dbReference type="SAM" id="MobiDB-lite"/>
    </source>
</evidence>
<feature type="domain" description="Fibronectin type-III" evidence="11">
    <location>
        <begin position="472"/>
        <end position="565"/>
    </location>
</feature>
<dbReference type="InterPro" id="IPR003961">
    <property type="entry name" value="FN3_dom"/>
</dbReference>
<keyword evidence="13" id="KW-1185">Reference proteome</keyword>
<dbReference type="InterPro" id="IPR032675">
    <property type="entry name" value="LRR_dom_sf"/>
</dbReference>
<feature type="region of interest" description="Disordered" evidence="7">
    <location>
        <begin position="368"/>
        <end position="412"/>
    </location>
</feature>
<dbReference type="SUPFAM" id="SSF57196">
    <property type="entry name" value="EGF/Laminin"/>
    <property type="match status" value="1"/>
</dbReference>
<dbReference type="SMART" id="SM00365">
    <property type="entry name" value="LRR_SD22"/>
    <property type="match status" value="3"/>
</dbReference>
<protein>
    <recommendedName>
        <fullName evidence="14">Vasorin</fullName>
    </recommendedName>
</protein>
<evidence type="ECO:0000259" key="10">
    <source>
        <dbReference type="PROSITE" id="PS50026"/>
    </source>
</evidence>
<evidence type="ECO:0000256" key="5">
    <source>
        <dbReference type="ARBA" id="ARBA00023180"/>
    </source>
</evidence>
<dbReference type="InterPro" id="IPR000372">
    <property type="entry name" value="LRRNT"/>
</dbReference>
<dbReference type="SMART" id="SM00082">
    <property type="entry name" value="LRRCT"/>
    <property type="match status" value="1"/>
</dbReference>
<evidence type="ECO:0000313" key="13">
    <source>
        <dbReference type="Proteomes" id="UP001591681"/>
    </source>
</evidence>
<evidence type="ECO:0000256" key="1">
    <source>
        <dbReference type="ARBA" id="ARBA00022614"/>
    </source>
</evidence>